<feature type="region of interest" description="Disordered" evidence="1">
    <location>
        <begin position="3083"/>
        <end position="3153"/>
    </location>
</feature>
<accession>A0A2H3CYW6</accession>
<dbReference type="InterPro" id="IPR056779">
    <property type="entry name" value="Csf1_C"/>
</dbReference>
<gene>
    <name evidence="5" type="ORF">ARMGADRAFT_1171203</name>
</gene>
<keyword evidence="6" id="KW-1185">Reference proteome</keyword>
<dbReference type="Pfam" id="PF21678">
    <property type="entry name" value="Csf1_N"/>
    <property type="match status" value="1"/>
</dbReference>
<organism evidence="5 6">
    <name type="scientific">Armillaria gallica</name>
    <name type="common">Bulbous honey fungus</name>
    <name type="synonym">Armillaria bulbosa</name>
    <dbReference type="NCBI Taxonomy" id="47427"/>
    <lineage>
        <taxon>Eukaryota</taxon>
        <taxon>Fungi</taxon>
        <taxon>Dikarya</taxon>
        <taxon>Basidiomycota</taxon>
        <taxon>Agaricomycotina</taxon>
        <taxon>Agaricomycetes</taxon>
        <taxon>Agaricomycetidae</taxon>
        <taxon>Agaricales</taxon>
        <taxon>Marasmiineae</taxon>
        <taxon>Physalacriaceae</taxon>
        <taxon>Armillaria</taxon>
    </lineage>
</organism>
<dbReference type="Proteomes" id="UP000217790">
    <property type="component" value="Unassembled WGS sequence"/>
</dbReference>
<name>A0A2H3CYW6_ARMGA</name>
<evidence type="ECO:0008006" key="7">
    <source>
        <dbReference type="Google" id="ProtNLM"/>
    </source>
</evidence>
<dbReference type="InParanoid" id="A0A2H3CYW6"/>
<dbReference type="STRING" id="47427.A0A2H3CYW6"/>
<feature type="compositionally biased region" description="Acidic residues" evidence="1">
    <location>
        <begin position="1177"/>
        <end position="1207"/>
    </location>
</feature>
<dbReference type="OMA" id="HYRCCRA"/>
<evidence type="ECO:0000313" key="5">
    <source>
        <dbReference type="EMBL" id="PBK81977.1"/>
    </source>
</evidence>
<evidence type="ECO:0000256" key="1">
    <source>
        <dbReference type="SAM" id="MobiDB-lite"/>
    </source>
</evidence>
<sequence length="3236" mass="362540">MLDNLVLIACICIGTATVIYIFYWSRLVAWLLGLVIRFLSWSQGASSIWVSIGSIHFSLLSGRILLKDIRYHSSNQTVKIVKCQIVWRYWVRKPLSEEGVALGSEEQKSEPQNPCRIQISFQGFEWFLYNRTAAYENIISQMASKSSAYHKTRRSSTECRQSFQTMDFGTPTPHPSSVLGALRLRTPTFLQDAFAWFKRQLPTLDPKELLPIGLDATKGVIICGNNSTPNLLVAEFQRAEGNLGISQARNDSSRSKYDLYKQVLTLRFQNALIQYVENRQYGDTMPTMGEMVSDGVQQNINLGLSSSFMTFHRFGKIWRKLHLYALMAKFILRQSSSRPQSHVKSTSMDEDTPIGAGFTSMEYAIERKILETSSLELCYYADVAGTVPPLSQHPDQGGLDDIGNGDVGPEWGIDLVVKSGFIRYGPWADRQRGHLQRVFFPPTFHDAEETRRLQPGDQRLWTNLRIFIELRDATTLHIPFREASKNWQWDGLTEVPSRPKKREPAVIHFTAGDSSTVSYMMPMIASSRGYEPTLEVHIDTLVVTSSLNDIELVTSESCRVRCELPSPLKWNDSRTWDIAVSLRKPILYLLRDHITMLVDLGKDWASGPPSDFFRFVPTVYSFQLEMHYFELNLYANDHNIIDKPLIKDENAILTIRGPSLRNVTTIPSNIFRPEATTIAFCVDAPNVSLTLSLPRWHTHALHAPEDGNHIAALDLRVDGSYRYFADVREDNIEQLKLVFSIRNVAYKIVGWSIRYLMIIKDNYFGSFTHFSTLYEYLERKGQGLPPGDPVMDKYRKGHSNMLQVDIVVRLDHGCAILPAGLPGYDKSCTPKDDSEVARIGPCLVLNIPEVQLQLRMHDYFMDLSLNIGTMTGHIDSNCPEKVLYASQSKPGNNKSVLLIEGVDITANRLFGPAPRTITYFCVWEIKVGSVKGVLSAAEASTITDAITSFRVNFSDIANAPAVEYALPSYPDGKSILFERLGVLLIIKLLQKLPGDAAAILSLPEGLRLDNNNLGGRFHRQLTSIRIPVACVKMLLRNLSDRWLEAGETTLDVYLDIYTSPVNWRNLAAAQESFVKEQDALTGRAAKMLEQFRLFDFGDPPNTFRTHRNGIHIPQPLSPSRKHAAWADIVHQRKNATLWPDSRPLSESEEELGVSEADRDARLAQSRIDSLVSPVHEEDQDMSDGDESDNEDLTDGESSDSDWFDFDEETSNPLCQQYGRFTRRYMARFIDTLELWDQSPFVSIHSPKVEAAPKHARARAPRSSSLPRNSLDLLPLDVDVIVNRCVCRKGIEMRLTPLVLPVLSQLQDDCEKFKPNPELSIDSMMSGYLGSFSKSSKYQKRVLLDVAVPSLRLLLLRHLDLPSSNSTSIMGSVDLRLTGFHVRGFTQRQVGTLTAGFDSLGITLDTVQKLEKAFATISTSNVNIHWNGKGLEAALGSLTMSVSHRCPEYITALALALVRDAKELKTLFIKWKTIFAQPKLHVVHWVLNMTGEDTIMDPLSAIQPLYLIQSGTPHQLRTDATFRFLFHLRNHLWHLQNECQLSLPDSDRCIKLEDIVPDLEARLTIIDPEAYQTQRLTLLEPLFPSLRKFSEAIDVKDLGRAFTSFTIRILHASAQVEDPEGSHSSGVSARNLHLAAQVRYLNLINPPRSPSESDSDVSIEQYSPDLIQAFYTRFSLDSATVTIYPHVVGFLQTVLRVQRKQRSFGTRDRGDVETRSKASVRRTVATKIEVDAFVQSFRVQAIAANLTFEYGLNALRYSSNMMFDSSRDVSMNHSLLLTDIYIRARSPSDPSMEKDQDILAALTLSGGRLNAITRQESTSALKVRLIFAAEKLNFTVPRSALRLYRFFQEWRNDFVVGIESSVRELLVELRSPRQPTSAEPQSPFVSILFQTNGHLGAFGVSLQVMHGTWLSWEMNDTTMHMSTTPLLSSHRLFGLQVGSQIFAVSPKSDARDVLPNSRVKLELPSLSLSGRFDGTCIRAILLAEFLELRVKPSHWDTLMAVQQKFGQDFNDLLALVQETRLKQSHSAPRKPDAAMPSTKLVVSVKMNGFRIGLEGLSSTVYLECKDINGGLDDMSGRAWSMTLSGLALSLAPLTPLEPRSSSSRDHRSAFVTIDFKVLSRSRTDQTALGDTLQISVTRIHAVMQPSSIGEVGDFIGEMQAEMSVRREQRAHELSAFKQKTQSILKSFDVKARDLESRSSWLDNYSIDVNINHIGVAFPLTHDEQLQLPKSGSHDSSAVRAFLFSIESLNFGTERGVTGEAHMKNCSFQFVQSFHQSLAGDFSGPSHRTRNRLMYPEMTAYIRSSGSTTARQITLKANVSGFILDLDSSIPDYIFSLVDVYRQGEERVAQLSNTSQRLSPTSHSRLDAAKKSFERRSTSIPTSAFCGSLTFLSGKVRAYSATASKLSRAKGFSKGLYNPTDEQVLGLGAEIFRLPVVSVWTEYRATPTSQKLRAATGDAEASILVFKSTVHSSQNTLRPTLLPFLTELISHIESRLRESSRRETLSATSGSLIAPNPITPDTDSSSSMRISFSLRIDQSRLELTCKPDVNVVAGVHWDSGGFIVNVSPRARNVTFTGSVGGLTVGLRHGFLSEDCVNLDARNLAFSVTFSKLDVDETRSISSVSLVLDTEFLGGVRFSRLQDVLCFKAVWLDRLPMFNGKQSDGINTAPKSNPDTAVTAHRQEYTTIILLRIRQIKLDVDLGQSISTVILDLKNSILRTKLTEVTHELSLSVGDVSVTAKGNVAGKANVSNCVFQTIRRIENPVDDAAHNRMLELRMTSGPFIVVLESEHQKLLHYRAEPIEIEIFDDWSQILLHSETSNRPLSLSFTVVSPEVVAVITVGTIPKILTYAKKFNANLDAQREGASRDSKTFRTSRTTQPDNALSAVAEAMLHSARNRLREAEAGMLYIIRQHMSLRLDFLRLVLFPRTMDDLEAAQFIGRNIRARLDRLIQADKPSERDIFLSFTSMSISRFAQLGHVPATLLDNNEWLTKLLKDASEAIIVGLPSMTMHMVSKETEEDSSKVLDYDFRSVFVRRTGMRDFEDIYISLNVGLYSWLTVQRKNLTREMDQVRTAVEWRSALTAPANITSTRRKGVDTPDLPRSATVPRPPRPPSPATAARSASATTSSFASPPTGRSASVPMTADEDADTPAAVSPLPAPHKGIIYRHHDRFIERLTMRQLGDATPDVMHPFFMKKAGFSLEDSLPQYVHEYATVPLEQIMEALLKLYSRQLLDRGDSV</sequence>
<proteinExistence type="predicted"/>
<dbReference type="OrthoDB" id="10051416at2759"/>
<feature type="region of interest" description="Disordered" evidence="1">
    <location>
        <begin position="1138"/>
        <end position="1207"/>
    </location>
</feature>
<evidence type="ECO:0000259" key="4">
    <source>
        <dbReference type="Pfam" id="PF25038"/>
    </source>
</evidence>
<evidence type="ECO:0000259" key="3">
    <source>
        <dbReference type="Pfam" id="PF21678"/>
    </source>
</evidence>
<feature type="transmembrane region" description="Helical" evidence="2">
    <location>
        <begin position="6"/>
        <end position="36"/>
    </location>
</feature>
<feature type="domain" description="Csf1 C-terminal region" evidence="4">
    <location>
        <begin position="2467"/>
        <end position="2754"/>
    </location>
</feature>
<dbReference type="PANTHER" id="PTHR32085:SF3">
    <property type="entry name" value="PROTEIN CSF1"/>
    <property type="match status" value="1"/>
</dbReference>
<feature type="compositionally biased region" description="Low complexity" evidence="1">
    <location>
        <begin position="3113"/>
        <end position="3131"/>
    </location>
</feature>
<dbReference type="PANTHER" id="PTHR32085">
    <property type="entry name" value="PROTEIN CSF1"/>
    <property type="match status" value="1"/>
</dbReference>
<keyword evidence="2" id="KW-1133">Transmembrane helix</keyword>
<dbReference type="GO" id="GO:0006113">
    <property type="term" value="P:fermentation"/>
    <property type="evidence" value="ECO:0007669"/>
    <property type="project" value="InterPro"/>
</dbReference>
<dbReference type="InterPro" id="IPR029636">
    <property type="entry name" value="Csf1"/>
</dbReference>
<feature type="domain" description="Csf1 N-terminal" evidence="3">
    <location>
        <begin position="18"/>
        <end position="780"/>
    </location>
</feature>
<keyword evidence="2" id="KW-0812">Transmembrane</keyword>
<protein>
    <recommendedName>
        <fullName evidence="7">Protein CSF1</fullName>
    </recommendedName>
</protein>
<reference evidence="6" key="1">
    <citation type="journal article" date="2017" name="Nat. Ecol. Evol.">
        <title>Genome expansion and lineage-specific genetic innovations in the forest pathogenic fungi Armillaria.</title>
        <authorList>
            <person name="Sipos G."/>
            <person name="Prasanna A.N."/>
            <person name="Walter M.C."/>
            <person name="O'Connor E."/>
            <person name="Balint B."/>
            <person name="Krizsan K."/>
            <person name="Kiss B."/>
            <person name="Hess J."/>
            <person name="Varga T."/>
            <person name="Slot J."/>
            <person name="Riley R."/>
            <person name="Boka B."/>
            <person name="Rigling D."/>
            <person name="Barry K."/>
            <person name="Lee J."/>
            <person name="Mihaltcheva S."/>
            <person name="LaButti K."/>
            <person name="Lipzen A."/>
            <person name="Waldron R."/>
            <person name="Moloney N.M."/>
            <person name="Sperisen C."/>
            <person name="Kredics L."/>
            <person name="Vagvoelgyi C."/>
            <person name="Patrignani A."/>
            <person name="Fitzpatrick D."/>
            <person name="Nagy I."/>
            <person name="Doyle S."/>
            <person name="Anderson J.B."/>
            <person name="Grigoriev I.V."/>
            <person name="Gueldener U."/>
            <person name="Muensterkoetter M."/>
            <person name="Nagy L.G."/>
        </authorList>
    </citation>
    <scope>NUCLEOTIDE SEQUENCE [LARGE SCALE GENOMIC DNA]</scope>
    <source>
        <strain evidence="6">Ar21-2</strain>
    </source>
</reference>
<feature type="region of interest" description="Disordered" evidence="1">
    <location>
        <begin position="2498"/>
        <end position="2523"/>
    </location>
</feature>
<dbReference type="EMBL" id="KZ293723">
    <property type="protein sequence ID" value="PBK81977.1"/>
    <property type="molecule type" value="Genomic_DNA"/>
</dbReference>
<dbReference type="InterPro" id="IPR048636">
    <property type="entry name" value="Csf1_N"/>
</dbReference>
<dbReference type="Pfam" id="PF25038">
    <property type="entry name" value="Csf1_C"/>
    <property type="match status" value="1"/>
</dbReference>
<evidence type="ECO:0000313" key="6">
    <source>
        <dbReference type="Proteomes" id="UP000217790"/>
    </source>
</evidence>
<dbReference type="GO" id="GO:0016020">
    <property type="term" value="C:membrane"/>
    <property type="evidence" value="ECO:0007669"/>
    <property type="project" value="InterPro"/>
</dbReference>
<keyword evidence="2" id="KW-0472">Membrane</keyword>
<evidence type="ECO:0000256" key="2">
    <source>
        <dbReference type="SAM" id="Phobius"/>
    </source>
</evidence>